<gene>
    <name evidence="2" type="ORF">CTE05_33380</name>
</gene>
<feature type="transmembrane region" description="Helical" evidence="1">
    <location>
        <begin position="59"/>
        <end position="79"/>
    </location>
</feature>
<feature type="transmembrane region" description="Helical" evidence="1">
    <location>
        <begin position="12"/>
        <end position="30"/>
    </location>
</feature>
<evidence type="ECO:0008006" key="4">
    <source>
        <dbReference type="Google" id="ProtNLM"/>
    </source>
</evidence>
<keyword evidence="1" id="KW-1133">Transmembrane helix</keyword>
<keyword evidence="1" id="KW-0812">Transmembrane</keyword>
<protein>
    <recommendedName>
        <fullName evidence="4">Alkaline shock response membrane anchor protein AmaP</fullName>
    </recommendedName>
</protein>
<dbReference type="OrthoDB" id="4824828at2"/>
<evidence type="ECO:0000256" key="1">
    <source>
        <dbReference type="SAM" id="Phobius"/>
    </source>
</evidence>
<dbReference type="AlphaFoldDB" id="A0A511JP29"/>
<dbReference type="EMBL" id="BJWH01000021">
    <property type="protein sequence ID" value="GEL99791.1"/>
    <property type="molecule type" value="Genomic_DNA"/>
</dbReference>
<proteinExistence type="predicted"/>
<dbReference type="Proteomes" id="UP000321049">
    <property type="component" value="Unassembled WGS sequence"/>
</dbReference>
<organism evidence="2 3">
    <name type="scientific">Cellulomonas terrae</name>
    <dbReference type="NCBI Taxonomy" id="311234"/>
    <lineage>
        <taxon>Bacteria</taxon>
        <taxon>Bacillati</taxon>
        <taxon>Actinomycetota</taxon>
        <taxon>Actinomycetes</taxon>
        <taxon>Micrococcales</taxon>
        <taxon>Cellulomonadaceae</taxon>
        <taxon>Cellulomonas</taxon>
    </lineage>
</organism>
<name>A0A511JP29_9CELL</name>
<comment type="caution">
    <text evidence="2">The sequence shown here is derived from an EMBL/GenBank/DDBJ whole genome shotgun (WGS) entry which is preliminary data.</text>
</comment>
<evidence type="ECO:0000313" key="3">
    <source>
        <dbReference type="Proteomes" id="UP000321049"/>
    </source>
</evidence>
<evidence type="ECO:0000313" key="2">
    <source>
        <dbReference type="EMBL" id="GEL99791.1"/>
    </source>
</evidence>
<reference evidence="2 3" key="1">
    <citation type="submission" date="2019-07" db="EMBL/GenBank/DDBJ databases">
        <title>Whole genome shotgun sequence of Cellulomonas terrae NBRC 100819.</title>
        <authorList>
            <person name="Hosoyama A."/>
            <person name="Uohara A."/>
            <person name="Ohji S."/>
            <person name="Ichikawa N."/>
        </authorList>
    </citation>
    <scope>NUCLEOTIDE SEQUENCE [LARGE SCALE GENOMIC DNA]</scope>
    <source>
        <strain evidence="2 3">NBRC 100819</strain>
    </source>
</reference>
<keyword evidence="1" id="KW-0472">Membrane</keyword>
<dbReference type="RefSeq" id="WP_146847417.1">
    <property type="nucleotide sequence ID" value="NZ_BJWH01000021.1"/>
</dbReference>
<keyword evidence="3" id="KW-1185">Reference proteome</keyword>
<accession>A0A511JP29</accession>
<sequence length="192" mass="20044">MRRSVLAFDRVVVLLLGLVLVVIGVAAVGWETGFLESVWADAPDEIAVDSGQVTETSSFAVLAGAVGCALVVIGLWWLLAHVPRRSVGSLRLPSGEQPGRLVVDPGPAVATAAEVLADDPLIRSARGAVLADRGELVVRLRATVDPDADLGAVVAACDGVLADLAHVLPADQLRSRVELSVLRRGEVGPRVR</sequence>